<dbReference type="Pfam" id="PF01248">
    <property type="entry name" value="Ribosomal_L7Ae"/>
    <property type="match status" value="1"/>
</dbReference>
<sequence>MPDKKRPRSALGSDTEDVGADCTLTAAVTEGHVFNQDQTADEVAEELRQKLQCSVIAQPLAGRKLTKRILKLAKKLAGKKQLRRGVKEVVKSIRKGARGFCVMAADVAPVDVIAHVPILCEETGIPYCFVPSRELLGKAAQLKRPTCVLFLPLIEDTDDEEELKLQRKCWRDLATLQKSLDDVLREH</sequence>
<dbReference type="InterPro" id="IPR002415">
    <property type="entry name" value="H/ACA_rnp_Nhp2-like"/>
</dbReference>
<keyword evidence="3 6" id="KW-0694">RNA-binding</keyword>
<gene>
    <name evidence="8" type="ORF">CYME_CMN132C</name>
</gene>
<evidence type="ECO:0000256" key="2">
    <source>
        <dbReference type="ARBA" id="ARBA00007337"/>
    </source>
</evidence>
<protein>
    <recommendedName>
        <fullName evidence="6">H/ACA ribonucleoprotein complex subunit 2</fullName>
    </recommendedName>
    <alternativeName>
        <fullName evidence="6">Nucleolar protein family A member 2</fullName>
    </alternativeName>
</protein>
<dbReference type="InterPro" id="IPR004037">
    <property type="entry name" value="Ribosomal_eL8-like_CS"/>
</dbReference>
<evidence type="ECO:0000256" key="1">
    <source>
        <dbReference type="ARBA" id="ARBA00004604"/>
    </source>
</evidence>
<comment type="similarity">
    <text evidence="2 6">Belongs to the eukaryotic ribosomal protein eL8 family.</text>
</comment>
<reference evidence="8 9" key="1">
    <citation type="journal article" date="2004" name="Nature">
        <title>Genome sequence of the ultrasmall unicellular red alga Cyanidioschyzon merolae 10D.</title>
        <authorList>
            <person name="Matsuzaki M."/>
            <person name="Misumi O."/>
            <person name="Shin-i T."/>
            <person name="Maruyama S."/>
            <person name="Takahara M."/>
            <person name="Miyagishima S."/>
            <person name="Mori T."/>
            <person name="Nishida K."/>
            <person name="Yagisawa F."/>
            <person name="Nishida K."/>
            <person name="Yoshida Y."/>
            <person name="Nishimura Y."/>
            <person name="Nakao S."/>
            <person name="Kobayashi T."/>
            <person name="Momoyama Y."/>
            <person name="Higashiyama T."/>
            <person name="Minoda A."/>
            <person name="Sano M."/>
            <person name="Nomoto H."/>
            <person name="Oishi K."/>
            <person name="Hayashi H."/>
            <person name="Ohta F."/>
            <person name="Nishizaka S."/>
            <person name="Haga S."/>
            <person name="Miura S."/>
            <person name="Morishita T."/>
            <person name="Kabeya Y."/>
            <person name="Terasawa K."/>
            <person name="Suzuki Y."/>
            <person name="Ishii Y."/>
            <person name="Asakawa S."/>
            <person name="Takano H."/>
            <person name="Ohta N."/>
            <person name="Kuroiwa H."/>
            <person name="Tanaka K."/>
            <person name="Shimizu N."/>
            <person name="Sugano S."/>
            <person name="Sato N."/>
            <person name="Nozaki H."/>
            <person name="Ogasawara N."/>
            <person name="Kohara Y."/>
            <person name="Kuroiwa T."/>
        </authorList>
    </citation>
    <scope>NUCLEOTIDE SEQUENCE [LARGE SCALE GENOMIC DNA]</scope>
    <source>
        <strain evidence="8 9">10D</strain>
    </source>
</reference>
<comment type="function">
    <text evidence="6">Required for ribosome biogenesis. Part of a complex which catalyzes pseudouridylation of rRNA. This involves the isomerization of uridine such that the ribose is subsequently attached to C5, instead of the normal N1. Pseudouridine ('psi') residues may serve to stabilize the conformation of rRNAs.</text>
</comment>
<accession>M1V968</accession>
<dbReference type="Gramene" id="CMN132CT">
    <property type="protein sequence ID" value="CMN132CT"/>
    <property type="gene ID" value="CMN132C"/>
</dbReference>
<dbReference type="OMA" id="SHIPAVC"/>
<dbReference type="PANTHER" id="PTHR23105">
    <property type="entry name" value="RIBOSOMAL PROTEIN L7AE FAMILY MEMBER"/>
    <property type="match status" value="1"/>
</dbReference>
<keyword evidence="9" id="KW-1185">Reference proteome</keyword>
<dbReference type="GeneID" id="16995341"/>
<dbReference type="Gene3D" id="3.30.1330.30">
    <property type="match status" value="1"/>
</dbReference>
<dbReference type="OrthoDB" id="5364946at2759"/>
<dbReference type="PROSITE" id="PS01082">
    <property type="entry name" value="RIBOSOMAL_L7AE"/>
    <property type="match status" value="1"/>
</dbReference>
<evidence type="ECO:0000256" key="4">
    <source>
        <dbReference type="ARBA" id="ARBA00023242"/>
    </source>
</evidence>
<evidence type="ECO:0000313" key="9">
    <source>
        <dbReference type="Proteomes" id="UP000007014"/>
    </source>
</evidence>
<keyword evidence="4 6" id="KW-0539">Nucleus</keyword>
<dbReference type="GO" id="GO:0042254">
    <property type="term" value="P:ribosome biogenesis"/>
    <property type="evidence" value="ECO:0007669"/>
    <property type="project" value="InterPro"/>
</dbReference>
<dbReference type="AlphaFoldDB" id="M1V968"/>
<evidence type="ECO:0000256" key="5">
    <source>
        <dbReference type="ARBA" id="ARBA00023274"/>
    </source>
</evidence>
<evidence type="ECO:0000259" key="7">
    <source>
        <dbReference type="Pfam" id="PF01248"/>
    </source>
</evidence>
<dbReference type="InterPro" id="IPR029064">
    <property type="entry name" value="Ribosomal_eL30-like_sf"/>
</dbReference>
<dbReference type="GO" id="GO:0031120">
    <property type="term" value="P:snRNA pseudouridine synthesis"/>
    <property type="evidence" value="ECO:0007669"/>
    <property type="project" value="UniProtKB-UniRule"/>
</dbReference>
<dbReference type="InterPro" id="IPR050257">
    <property type="entry name" value="eL8/uL1-like"/>
</dbReference>
<dbReference type="SUPFAM" id="SSF55315">
    <property type="entry name" value="L30e-like"/>
    <property type="match status" value="1"/>
</dbReference>
<dbReference type="eggNOG" id="KOG3167">
    <property type="taxonomic scope" value="Eukaryota"/>
</dbReference>
<dbReference type="HOGENOM" id="CLU_084513_0_1_1"/>
<comment type="function">
    <text evidence="6">Common component of the spliceosome and rRNA processing machinery.</text>
</comment>
<evidence type="ECO:0000313" key="8">
    <source>
        <dbReference type="EMBL" id="BAM81244.1"/>
    </source>
</evidence>
<feature type="domain" description="Ribosomal protein eL8/eL30/eS12/Gadd45" evidence="7">
    <location>
        <begin position="69"/>
        <end position="150"/>
    </location>
</feature>
<dbReference type="GO" id="GO:0000398">
    <property type="term" value="P:mRNA splicing, via spliceosome"/>
    <property type="evidence" value="ECO:0007669"/>
    <property type="project" value="UniProtKB-UniRule"/>
</dbReference>
<organism evidence="8 9">
    <name type="scientific">Cyanidioschyzon merolae (strain NIES-3377 / 10D)</name>
    <name type="common">Unicellular red alga</name>
    <dbReference type="NCBI Taxonomy" id="280699"/>
    <lineage>
        <taxon>Eukaryota</taxon>
        <taxon>Rhodophyta</taxon>
        <taxon>Bangiophyceae</taxon>
        <taxon>Cyanidiales</taxon>
        <taxon>Cyanidiaceae</taxon>
        <taxon>Cyanidioschyzon</taxon>
    </lineage>
</organism>
<dbReference type="Proteomes" id="UP000007014">
    <property type="component" value="Chromosome 14"/>
</dbReference>
<comment type="subcellular location">
    <subcellularLocation>
        <location evidence="1 6">Nucleus</location>
        <location evidence="1 6">Nucleolus</location>
    </subcellularLocation>
</comment>
<evidence type="ECO:0000256" key="3">
    <source>
        <dbReference type="ARBA" id="ARBA00022884"/>
    </source>
</evidence>
<keyword evidence="5 6" id="KW-0687">Ribonucleoprotein</keyword>
<dbReference type="GO" id="GO:0003723">
    <property type="term" value="F:RNA binding"/>
    <property type="evidence" value="ECO:0007669"/>
    <property type="project" value="UniProtKB-UniRule"/>
</dbReference>
<dbReference type="GO" id="GO:0031429">
    <property type="term" value="C:box H/ACA snoRNP complex"/>
    <property type="evidence" value="ECO:0007669"/>
    <property type="project" value="UniProtKB-UniRule"/>
</dbReference>
<dbReference type="PRINTS" id="PR00881">
    <property type="entry name" value="L7ARS6FAMILY"/>
</dbReference>
<proteinExistence type="inferred from homology"/>
<dbReference type="EMBL" id="AP006496">
    <property type="protein sequence ID" value="BAM81244.1"/>
    <property type="molecule type" value="Genomic_DNA"/>
</dbReference>
<dbReference type="InterPro" id="IPR018492">
    <property type="entry name" value="Ribosomal_eL8/Nhp2"/>
</dbReference>
<dbReference type="InterPro" id="IPR004038">
    <property type="entry name" value="Ribosomal_eL8/eL30/eS12/Gad45"/>
</dbReference>
<dbReference type="RefSeq" id="XP_005537280.1">
    <property type="nucleotide sequence ID" value="XM_005537223.1"/>
</dbReference>
<dbReference type="STRING" id="280699.M1V968"/>
<dbReference type="KEGG" id="cme:CYME_CMN132C"/>
<name>M1V968_CYAM1</name>
<evidence type="ECO:0000256" key="6">
    <source>
        <dbReference type="RuleBase" id="RU366039"/>
    </source>
</evidence>
<dbReference type="PRINTS" id="PR00883">
    <property type="entry name" value="NUCLEARHMG"/>
</dbReference>
<reference evidence="8 9" key="2">
    <citation type="journal article" date="2007" name="BMC Biol.">
        <title>A 100%-complete sequence reveals unusually simple genomic features in the hot-spring red alga Cyanidioschyzon merolae.</title>
        <authorList>
            <person name="Nozaki H."/>
            <person name="Takano H."/>
            <person name="Misumi O."/>
            <person name="Terasawa K."/>
            <person name="Matsuzaki M."/>
            <person name="Maruyama S."/>
            <person name="Nishida K."/>
            <person name="Yagisawa F."/>
            <person name="Yoshida Y."/>
            <person name="Fujiwara T."/>
            <person name="Takio S."/>
            <person name="Tamura K."/>
            <person name="Chung S.J."/>
            <person name="Nakamura S."/>
            <person name="Kuroiwa H."/>
            <person name="Tanaka K."/>
            <person name="Sato N."/>
            <person name="Kuroiwa T."/>
        </authorList>
    </citation>
    <scope>NUCLEOTIDE SEQUENCE [LARGE SCALE GENOMIC DNA]</scope>
    <source>
        <strain evidence="8 9">10D</strain>
    </source>
</reference>